<keyword evidence="4" id="KW-1185">Reference proteome</keyword>
<dbReference type="NCBIfam" id="TIGR01552">
    <property type="entry name" value="phd_fam"/>
    <property type="match status" value="1"/>
</dbReference>
<dbReference type="SUPFAM" id="SSF143120">
    <property type="entry name" value="YefM-like"/>
    <property type="match status" value="1"/>
</dbReference>
<evidence type="ECO:0000313" key="3">
    <source>
        <dbReference type="EMBL" id="CAI4033890.1"/>
    </source>
</evidence>
<dbReference type="AlphaFoldDB" id="A0AA86N3Q2"/>
<accession>A0AA86N3Q2</accession>
<gene>
    <name evidence="3" type="ORF">DNFV4_04332</name>
</gene>
<dbReference type="Pfam" id="PF02604">
    <property type="entry name" value="PhdYeFM_antitox"/>
    <property type="match status" value="1"/>
</dbReference>
<dbReference type="InterPro" id="IPR036165">
    <property type="entry name" value="YefM-like_sf"/>
</dbReference>
<dbReference type="InterPro" id="IPR051416">
    <property type="entry name" value="phD-YefM_TA_antitoxins"/>
</dbReference>
<dbReference type="KEGG" id="nti:DNFV4_04332"/>
<proteinExistence type="inferred from homology"/>
<protein>
    <recommendedName>
        <fullName evidence="2">Antitoxin</fullName>
    </recommendedName>
</protein>
<sequence length="78" mass="8916">MGSINVKETRRLLKSLLDRAEAGETITIARRGEVVARLVPPSRRRRRLPSLVALRRSIKRKGRTLSRIVIDSRVTERA</sequence>
<dbReference type="PANTHER" id="PTHR35377:SF8">
    <property type="entry name" value="ANTITOXIN VAPB22"/>
    <property type="match status" value="1"/>
</dbReference>
<dbReference type="PANTHER" id="PTHR35377">
    <property type="entry name" value="ANTITOXIN VAPB49-RELATED-RELATED"/>
    <property type="match status" value="1"/>
</dbReference>
<comment type="similarity">
    <text evidence="1 2">Belongs to the phD/YefM antitoxin family.</text>
</comment>
<comment type="function">
    <text evidence="2">Antitoxin component of a type II toxin-antitoxin (TA) system.</text>
</comment>
<evidence type="ECO:0000256" key="2">
    <source>
        <dbReference type="RuleBase" id="RU362080"/>
    </source>
</evidence>
<dbReference type="InterPro" id="IPR006442">
    <property type="entry name" value="Antitoxin_Phd/YefM"/>
</dbReference>
<dbReference type="Proteomes" id="UP001179121">
    <property type="component" value="Chromosome"/>
</dbReference>
<organism evidence="3 4">
    <name type="scientific">Nitrospira tepida</name>
    <dbReference type="NCBI Taxonomy" id="2973512"/>
    <lineage>
        <taxon>Bacteria</taxon>
        <taxon>Pseudomonadati</taxon>
        <taxon>Nitrospirota</taxon>
        <taxon>Nitrospiria</taxon>
        <taxon>Nitrospirales</taxon>
        <taxon>Nitrospiraceae</taxon>
        <taxon>Nitrospira</taxon>
    </lineage>
</organism>
<evidence type="ECO:0000256" key="1">
    <source>
        <dbReference type="ARBA" id="ARBA00009981"/>
    </source>
</evidence>
<evidence type="ECO:0000313" key="4">
    <source>
        <dbReference type="Proteomes" id="UP001179121"/>
    </source>
</evidence>
<dbReference type="EMBL" id="OX365700">
    <property type="protein sequence ID" value="CAI4033890.1"/>
    <property type="molecule type" value="Genomic_DNA"/>
</dbReference>
<name>A0AA86N3Q2_9BACT</name>
<reference evidence="3" key="1">
    <citation type="submission" date="2022-10" db="EMBL/GenBank/DDBJ databases">
        <authorList>
            <person name="Koch H."/>
        </authorList>
    </citation>
    <scope>NUCLEOTIDE SEQUENCE</scope>
    <source>
        <strain evidence="3">DNF</strain>
    </source>
</reference>
<dbReference type="Gene3D" id="3.40.1620.10">
    <property type="entry name" value="YefM-like domain"/>
    <property type="match status" value="1"/>
</dbReference>